<feature type="domain" description="Tetrapyrrole methylase" evidence="6">
    <location>
        <begin position="10"/>
        <end position="175"/>
    </location>
</feature>
<dbReference type="InterPro" id="IPR014776">
    <property type="entry name" value="4pyrrole_Mease_sub2"/>
</dbReference>
<name>A0A929G155_9PSEU</name>
<dbReference type="NCBIfam" id="TIGR02467">
    <property type="entry name" value="CbiE"/>
    <property type="match status" value="1"/>
</dbReference>
<dbReference type="SUPFAM" id="SSF53335">
    <property type="entry name" value="S-adenosyl-L-methionine-dependent methyltransferases"/>
    <property type="match status" value="1"/>
</dbReference>
<dbReference type="InterPro" id="IPR035996">
    <property type="entry name" value="4pyrrol_Methylase_sf"/>
</dbReference>
<dbReference type="InterPro" id="IPR029063">
    <property type="entry name" value="SAM-dependent_MTases_sf"/>
</dbReference>
<dbReference type="Proteomes" id="UP000598360">
    <property type="component" value="Unassembled WGS sequence"/>
</dbReference>
<dbReference type="SUPFAM" id="SSF53790">
    <property type="entry name" value="Tetrapyrrole methylase"/>
    <property type="match status" value="1"/>
</dbReference>
<evidence type="ECO:0000256" key="3">
    <source>
        <dbReference type="ARBA" id="ARBA00022603"/>
    </source>
</evidence>
<keyword evidence="5" id="KW-0949">S-adenosyl-L-methionine</keyword>
<reference evidence="7" key="1">
    <citation type="submission" date="2020-10" db="EMBL/GenBank/DDBJ databases">
        <title>Diversity and distribution of actinomycetes associated with coral in the coast of Hainan.</title>
        <authorList>
            <person name="Li F."/>
        </authorList>
    </citation>
    <scope>NUCLEOTIDE SEQUENCE</scope>
    <source>
        <strain evidence="7">HNM0983</strain>
    </source>
</reference>
<evidence type="ECO:0000313" key="8">
    <source>
        <dbReference type="Proteomes" id="UP000598360"/>
    </source>
</evidence>
<organism evidence="7 8">
    <name type="scientific">Saccharopolyspora montiporae</name>
    <dbReference type="NCBI Taxonomy" id="2781240"/>
    <lineage>
        <taxon>Bacteria</taxon>
        <taxon>Bacillati</taxon>
        <taxon>Actinomycetota</taxon>
        <taxon>Actinomycetes</taxon>
        <taxon>Pseudonocardiales</taxon>
        <taxon>Pseudonocardiaceae</taxon>
        <taxon>Saccharopolyspora</taxon>
    </lineage>
</organism>
<dbReference type="InterPro" id="IPR012818">
    <property type="entry name" value="CbiE"/>
</dbReference>
<dbReference type="EMBL" id="JADEYC010000012">
    <property type="protein sequence ID" value="MBE9374333.1"/>
    <property type="molecule type" value="Genomic_DNA"/>
</dbReference>
<evidence type="ECO:0000256" key="5">
    <source>
        <dbReference type="ARBA" id="ARBA00022691"/>
    </source>
</evidence>
<dbReference type="GO" id="GO:0032259">
    <property type="term" value="P:methylation"/>
    <property type="evidence" value="ECO:0007669"/>
    <property type="project" value="UniProtKB-KW"/>
</dbReference>
<keyword evidence="8" id="KW-1185">Reference proteome</keyword>
<dbReference type="PANTHER" id="PTHR43182:SF1">
    <property type="entry name" value="COBALT-PRECORRIN-7 C(5)-METHYLTRANSFERASE"/>
    <property type="match status" value="1"/>
</dbReference>
<dbReference type="CDD" id="cd11644">
    <property type="entry name" value="Precorrin-6Y-MT"/>
    <property type="match status" value="1"/>
</dbReference>
<dbReference type="Pfam" id="PF00590">
    <property type="entry name" value="TP_methylase"/>
    <property type="match status" value="1"/>
</dbReference>
<keyword evidence="4" id="KW-0808">Transferase</keyword>
<evidence type="ECO:0000256" key="1">
    <source>
        <dbReference type="ARBA" id="ARBA00004953"/>
    </source>
</evidence>
<protein>
    <submittedName>
        <fullName evidence="7">Precorrin-6y C5,15-methyltransferase (Decarboxylating) subunit CbiE</fullName>
    </submittedName>
</protein>
<dbReference type="PIRSF" id="PIRSF036428">
    <property type="entry name" value="CobL"/>
    <property type="match status" value="1"/>
</dbReference>
<dbReference type="AlphaFoldDB" id="A0A929G155"/>
<dbReference type="Gene3D" id="3.30.950.10">
    <property type="entry name" value="Methyltransferase, Cobalt-precorrin-4 Transmethylase, Domain 2"/>
    <property type="match status" value="1"/>
</dbReference>
<dbReference type="InterPro" id="IPR050714">
    <property type="entry name" value="Cobalamin_biosynth_MTase"/>
</dbReference>
<evidence type="ECO:0000259" key="6">
    <source>
        <dbReference type="Pfam" id="PF00590"/>
    </source>
</evidence>
<dbReference type="RefSeq" id="WP_193927780.1">
    <property type="nucleotide sequence ID" value="NZ_JADEYC010000012.1"/>
</dbReference>
<dbReference type="PANTHER" id="PTHR43182">
    <property type="entry name" value="COBALT-PRECORRIN-6B C(15)-METHYLTRANSFERASE (DECARBOXYLATING)"/>
    <property type="match status" value="1"/>
</dbReference>
<dbReference type="GO" id="GO:0009236">
    <property type="term" value="P:cobalamin biosynthetic process"/>
    <property type="evidence" value="ECO:0007669"/>
    <property type="project" value="UniProtKB-KW"/>
</dbReference>
<dbReference type="Gene3D" id="3.40.1010.10">
    <property type="entry name" value="Cobalt-precorrin-4 Transmethylase, Domain 1"/>
    <property type="match status" value="1"/>
</dbReference>
<dbReference type="InterPro" id="IPR014777">
    <property type="entry name" value="4pyrrole_Mease_sub1"/>
</dbReference>
<sequence length="403" mass="41433">MAVTVIGVDGDRLPPGSAEVLESAQLVVGGGKHLRAHAPAQVRTFELGPLDPALNALASLSGEERGVVLASGDPGFFGAVRALRERGIRCSVLPATSSVQRLMAAAGRSWDDVAVVSAYGRDLTRAINVCRARHAVAVLTAPKAGPAQIGSGLAGWRRTLVVGEDLGGEHESVVTIDPADAAQRTWREPNVVLCLAEPDEVPPRGWAAGGEPLPPETGWALSEDEFSHRDGMITKAEVRSVALARLAPRAGALVWDVGAGSGSVAVECARLGAAVVAIESDENQVVRMITNAAGHGVDVRIEEGSAPQALRGLPRPDAVFVGGGGNDVVTACAHVGASRVVVALAALDRVAPAREALRAADYEVDGVQLAASRLAELPDGSSRLEAADPVVLLCGSRKPATDG</sequence>
<proteinExistence type="predicted"/>
<keyword evidence="2" id="KW-0169">Cobalamin biosynthesis</keyword>
<dbReference type="InterPro" id="IPR006365">
    <property type="entry name" value="Cbl_synth_CobL"/>
</dbReference>
<evidence type="ECO:0000313" key="7">
    <source>
        <dbReference type="EMBL" id="MBE9374333.1"/>
    </source>
</evidence>
<accession>A0A929G155</accession>
<keyword evidence="3" id="KW-0489">Methyltransferase</keyword>
<gene>
    <name evidence="7" type="primary">cbiE</name>
    <name evidence="7" type="ORF">IQ251_07710</name>
</gene>
<dbReference type="GO" id="GO:0008276">
    <property type="term" value="F:protein methyltransferase activity"/>
    <property type="evidence" value="ECO:0007669"/>
    <property type="project" value="InterPro"/>
</dbReference>
<comment type="caution">
    <text evidence="7">The sequence shown here is derived from an EMBL/GenBank/DDBJ whole genome shotgun (WGS) entry which is preliminary data.</text>
</comment>
<evidence type="ECO:0000256" key="2">
    <source>
        <dbReference type="ARBA" id="ARBA00022573"/>
    </source>
</evidence>
<dbReference type="InterPro" id="IPR000878">
    <property type="entry name" value="4pyrrol_Mease"/>
</dbReference>
<evidence type="ECO:0000256" key="4">
    <source>
        <dbReference type="ARBA" id="ARBA00022679"/>
    </source>
</evidence>
<comment type="pathway">
    <text evidence="1">Cofactor biosynthesis; adenosylcobalamin biosynthesis.</text>
</comment>
<dbReference type="Gene3D" id="3.40.50.150">
    <property type="entry name" value="Vaccinia Virus protein VP39"/>
    <property type="match status" value="1"/>
</dbReference>